<evidence type="ECO:0000256" key="5">
    <source>
        <dbReference type="ARBA" id="ARBA00022692"/>
    </source>
</evidence>
<dbReference type="GO" id="GO:0005886">
    <property type="term" value="C:plasma membrane"/>
    <property type="evidence" value="ECO:0007669"/>
    <property type="project" value="UniProtKB-SubCell"/>
</dbReference>
<organism evidence="11 12">
    <name type="scientific">Candidatus Wallbacteria bacterium HGW-Wallbacteria-1</name>
    <dbReference type="NCBI Taxonomy" id="2013854"/>
    <lineage>
        <taxon>Bacteria</taxon>
        <taxon>Candidatus Walliibacteriota</taxon>
    </lineage>
</organism>
<feature type="domain" description="Tripartite ATP-independent periplasmic transporters DctQ component" evidence="10">
    <location>
        <begin position="23"/>
        <end position="142"/>
    </location>
</feature>
<accession>A0A2N1PI01</accession>
<keyword evidence="7 9" id="KW-0472">Membrane</keyword>
<dbReference type="GO" id="GO:0015740">
    <property type="term" value="P:C4-dicarboxylate transport"/>
    <property type="evidence" value="ECO:0007669"/>
    <property type="project" value="TreeGrafter"/>
</dbReference>
<evidence type="ECO:0000259" key="10">
    <source>
        <dbReference type="Pfam" id="PF04290"/>
    </source>
</evidence>
<feature type="transmembrane region" description="Helical" evidence="9">
    <location>
        <begin position="85"/>
        <end position="107"/>
    </location>
</feature>
<evidence type="ECO:0000256" key="1">
    <source>
        <dbReference type="ARBA" id="ARBA00004429"/>
    </source>
</evidence>
<proteinExistence type="inferred from homology"/>
<keyword evidence="2" id="KW-0813">Transport</keyword>
<dbReference type="EMBL" id="PGXC01000079">
    <property type="protein sequence ID" value="PKK87963.1"/>
    <property type="molecule type" value="Genomic_DNA"/>
</dbReference>
<comment type="similarity">
    <text evidence="8">Belongs to the TRAP transporter small permease family.</text>
</comment>
<dbReference type="InterPro" id="IPR055348">
    <property type="entry name" value="DctQ"/>
</dbReference>
<gene>
    <name evidence="11" type="ORF">CVV64_20880</name>
</gene>
<evidence type="ECO:0000256" key="9">
    <source>
        <dbReference type="SAM" id="Phobius"/>
    </source>
</evidence>
<keyword evidence="3" id="KW-1003">Cell membrane</keyword>
<keyword evidence="5 9" id="KW-0812">Transmembrane</keyword>
<dbReference type="GO" id="GO:0022857">
    <property type="term" value="F:transmembrane transporter activity"/>
    <property type="evidence" value="ECO:0007669"/>
    <property type="project" value="TreeGrafter"/>
</dbReference>
<keyword evidence="6 9" id="KW-1133">Transmembrane helix</keyword>
<comment type="caution">
    <text evidence="11">The sequence shown here is derived from an EMBL/GenBank/DDBJ whole genome shotgun (WGS) entry which is preliminary data.</text>
</comment>
<evidence type="ECO:0000256" key="4">
    <source>
        <dbReference type="ARBA" id="ARBA00022519"/>
    </source>
</evidence>
<sequence length="169" mass="19394">MKKLLAILNSFEDYVAPAFFAIMCVAVAAQIFFRMVLKRPLLYTEEIARFSYVWCVYICIAMGEKYQDHFAVDVFVKFLKGRPNLLLHVIEKALGSYMFAVMFFWSVKFFSFQKILQSPAFGISMSVVAASMCVGFFLAFIRRGFHLVVAVKLLFKKTVSEQSVDTVKE</sequence>
<dbReference type="Pfam" id="PF04290">
    <property type="entry name" value="DctQ"/>
    <property type="match status" value="1"/>
</dbReference>
<evidence type="ECO:0000256" key="6">
    <source>
        <dbReference type="ARBA" id="ARBA00022989"/>
    </source>
</evidence>
<protein>
    <submittedName>
        <fullName evidence="11">TRAP transporter small permease</fullName>
    </submittedName>
</protein>
<evidence type="ECO:0000256" key="2">
    <source>
        <dbReference type="ARBA" id="ARBA00022448"/>
    </source>
</evidence>
<name>A0A2N1PI01_9BACT</name>
<dbReference type="PANTHER" id="PTHR35011:SF2">
    <property type="entry name" value="2,3-DIKETO-L-GULONATE TRAP TRANSPORTER SMALL PERMEASE PROTEIN YIAM"/>
    <property type="match status" value="1"/>
</dbReference>
<evidence type="ECO:0000256" key="3">
    <source>
        <dbReference type="ARBA" id="ARBA00022475"/>
    </source>
</evidence>
<evidence type="ECO:0000313" key="12">
    <source>
        <dbReference type="Proteomes" id="UP000233256"/>
    </source>
</evidence>
<evidence type="ECO:0000313" key="11">
    <source>
        <dbReference type="EMBL" id="PKK87963.1"/>
    </source>
</evidence>
<evidence type="ECO:0000256" key="7">
    <source>
        <dbReference type="ARBA" id="ARBA00023136"/>
    </source>
</evidence>
<feature type="transmembrane region" description="Helical" evidence="9">
    <location>
        <begin position="14"/>
        <end position="33"/>
    </location>
</feature>
<dbReference type="PANTHER" id="PTHR35011">
    <property type="entry name" value="2,3-DIKETO-L-GULONATE TRAP TRANSPORTER SMALL PERMEASE PROTEIN YIAM"/>
    <property type="match status" value="1"/>
</dbReference>
<evidence type="ECO:0000256" key="8">
    <source>
        <dbReference type="ARBA" id="ARBA00038436"/>
    </source>
</evidence>
<keyword evidence="4" id="KW-0997">Cell inner membrane</keyword>
<comment type="subcellular location">
    <subcellularLocation>
        <location evidence="1">Cell inner membrane</location>
        <topology evidence="1">Multi-pass membrane protein</topology>
    </subcellularLocation>
</comment>
<dbReference type="AlphaFoldDB" id="A0A2N1PI01"/>
<feature type="transmembrane region" description="Helical" evidence="9">
    <location>
        <begin position="119"/>
        <end position="141"/>
    </location>
</feature>
<dbReference type="Proteomes" id="UP000233256">
    <property type="component" value="Unassembled WGS sequence"/>
</dbReference>
<reference evidence="11 12" key="1">
    <citation type="journal article" date="2017" name="ISME J.">
        <title>Potential for microbial H2 and metal transformations associated with novel bacteria and archaea in deep terrestrial subsurface sediments.</title>
        <authorList>
            <person name="Hernsdorf A.W."/>
            <person name="Amano Y."/>
            <person name="Miyakawa K."/>
            <person name="Ise K."/>
            <person name="Suzuki Y."/>
            <person name="Anantharaman K."/>
            <person name="Probst A."/>
            <person name="Burstein D."/>
            <person name="Thomas B.C."/>
            <person name="Banfield J.F."/>
        </authorList>
    </citation>
    <scope>NUCLEOTIDE SEQUENCE [LARGE SCALE GENOMIC DNA]</scope>
    <source>
        <strain evidence="11">HGW-Wallbacteria-1</strain>
    </source>
</reference>
<dbReference type="InterPro" id="IPR007387">
    <property type="entry name" value="TRAP_DctQ"/>
</dbReference>